<dbReference type="Proteomes" id="UP001497497">
    <property type="component" value="Unassembled WGS sequence"/>
</dbReference>
<evidence type="ECO:0000313" key="4">
    <source>
        <dbReference type="EMBL" id="CAL1535193.1"/>
    </source>
</evidence>
<dbReference type="AlphaFoldDB" id="A0AAV2HP82"/>
<evidence type="ECO:0000256" key="2">
    <source>
        <dbReference type="ARBA" id="ARBA00022679"/>
    </source>
</evidence>
<organism evidence="4 5">
    <name type="scientific">Lymnaea stagnalis</name>
    <name type="common">Great pond snail</name>
    <name type="synonym">Helix stagnalis</name>
    <dbReference type="NCBI Taxonomy" id="6523"/>
    <lineage>
        <taxon>Eukaryota</taxon>
        <taxon>Metazoa</taxon>
        <taxon>Spiralia</taxon>
        <taxon>Lophotrochozoa</taxon>
        <taxon>Mollusca</taxon>
        <taxon>Gastropoda</taxon>
        <taxon>Heterobranchia</taxon>
        <taxon>Euthyneura</taxon>
        <taxon>Panpulmonata</taxon>
        <taxon>Hygrophila</taxon>
        <taxon>Lymnaeoidea</taxon>
        <taxon>Lymnaeidae</taxon>
        <taxon>Lymnaea</taxon>
    </lineage>
</organism>
<name>A0AAV2HP82_LYMST</name>
<evidence type="ECO:0000256" key="1">
    <source>
        <dbReference type="ARBA" id="ARBA00005771"/>
    </source>
</evidence>
<reference evidence="4 5" key="1">
    <citation type="submission" date="2024-04" db="EMBL/GenBank/DDBJ databases">
        <authorList>
            <consortium name="Genoscope - CEA"/>
            <person name="William W."/>
        </authorList>
    </citation>
    <scope>NUCLEOTIDE SEQUENCE [LARGE SCALE GENOMIC DNA]</scope>
</reference>
<dbReference type="InterPro" id="IPR027417">
    <property type="entry name" value="P-loop_NTPase"/>
</dbReference>
<gene>
    <name evidence="4" type="ORF">GSLYS_00009153001</name>
</gene>
<proteinExistence type="inferred from homology"/>
<feature type="domain" description="Sulfotransferase" evidence="3">
    <location>
        <begin position="70"/>
        <end position="298"/>
    </location>
</feature>
<evidence type="ECO:0000259" key="3">
    <source>
        <dbReference type="Pfam" id="PF00685"/>
    </source>
</evidence>
<dbReference type="InterPro" id="IPR000863">
    <property type="entry name" value="Sulfotransferase_dom"/>
</dbReference>
<dbReference type="Gene3D" id="3.40.50.300">
    <property type="entry name" value="P-loop containing nucleotide triphosphate hydrolases"/>
    <property type="match status" value="1"/>
</dbReference>
<keyword evidence="5" id="KW-1185">Reference proteome</keyword>
<dbReference type="SUPFAM" id="SSF52540">
    <property type="entry name" value="P-loop containing nucleoside triphosphate hydrolases"/>
    <property type="match status" value="1"/>
</dbReference>
<dbReference type="GO" id="GO:0008146">
    <property type="term" value="F:sulfotransferase activity"/>
    <property type="evidence" value="ECO:0007669"/>
    <property type="project" value="InterPro"/>
</dbReference>
<keyword evidence="2" id="KW-0808">Transferase</keyword>
<accession>A0AAV2HP82</accession>
<comment type="caution">
    <text evidence="4">The sequence shown here is derived from an EMBL/GenBank/DDBJ whole genome shotgun (WGS) entry which is preliminary data.</text>
</comment>
<dbReference type="EMBL" id="CAXITT010000194">
    <property type="protein sequence ID" value="CAL1535193.1"/>
    <property type="molecule type" value="Genomic_DNA"/>
</dbReference>
<sequence length="322" mass="37404">MIEDNTDLVSNQASDNWQKRFDRETYGFPSNKSVYDAEGRELKLGSYDGKLVPPFGDRGFQQMRGLELRDDDILLCGYPKTGCHWTWEILSMISRKQPQLSKLGKATAFLELAPGQLMEEIPSPRVLNSHMWFDYLPRQISYKMTKIILTVRNPKDTAVSYYNHHMALKAMQLYDGPFKDWFQLYMDGLVEYGDYFNYYQDWDHVIKSNPDHPILVVNYEDMKEDLPREIRKIAKFLQITLDDNLVEDIAIAAGFDVMKQAYQNSNSVSKDLLRKGDVGDWKNWLTVAQSEVVDQAMATLQGTLFHKHRYTLRQKGSQTILS</sequence>
<dbReference type="PANTHER" id="PTHR11783">
    <property type="entry name" value="SULFOTRANSFERASE SULT"/>
    <property type="match status" value="1"/>
</dbReference>
<dbReference type="Pfam" id="PF00685">
    <property type="entry name" value="Sulfotransfer_1"/>
    <property type="match status" value="1"/>
</dbReference>
<evidence type="ECO:0000313" key="5">
    <source>
        <dbReference type="Proteomes" id="UP001497497"/>
    </source>
</evidence>
<protein>
    <recommendedName>
        <fullName evidence="3">Sulfotransferase domain-containing protein</fullName>
    </recommendedName>
</protein>
<comment type="similarity">
    <text evidence="1">Belongs to the sulfotransferase 1 family.</text>
</comment>